<accession>A0A8J3GMJ9</accession>
<feature type="transmembrane region" description="Helical" evidence="1">
    <location>
        <begin position="279"/>
        <end position="302"/>
    </location>
</feature>
<proteinExistence type="predicted"/>
<organism evidence="3 4">
    <name type="scientific">Pseudolysinimonas yzui</name>
    <dbReference type="NCBI Taxonomy" id="2708254"/>
    <lineage>
        <taxon>Bacteria</taxon>
        <taxon>Bacillati</taxon>
        <taxon>Actinomycetota</taxon>
        <taxon>Actinomycetes</taxon>
        <taxon>Micrococcales</taxon>
        <taxon>Microbacteriaceae</taxon>
        <taxon>Pseudolysinimonas</taxon>
    </lineage>
</organism>
<evidence type="ECO:0000313" key="3">
    <source>
        <dbReference type="EMBL" id="GHF04289.1"/>
    </source>
</evidence>
<dbReference type="Pfam" id="PF02517">
    <property type="entry name" value="Rce1-like"/>
    <property type="match status" value="1"/>
</dbReference>
<evidence type="ECO:0000259" key="2">
    <source>
        <dbReference type="Pfam" id="PF02517"/>
    </source>
</evidence>
<dbReference type="AlphaFoldDB" id="A0A8J3GMJ9"/>
<protein>
    <recommendedName>
        <fullName evidence="2">CAAX prenyl protease 2/Lysostaphin resistance protein A-like domain-containing protein</fullName>
    </recommendedName>
</protein>
<dbReference type="RefSeq" id="WP_191281417.1">
    <property type="nucleotide sequence ID" value="NZ_BNAI01000001.1"/>
</dbReference>
<dbReference type="Proteomes" id="UP000617531">
    <property type="component" value="Unassembled WGS sequence"/>
</dbReference>
<reference evidence="3" key="1">
    <citation type="journal article" date="2014" name="Int. J. Syst. Evol. Microbiol.">
        <title>Complete genome sequence of Corynebacterium casei LMG S-19264T (=DSM 44701T), isolated from a smear-ripened cheese.</title>
        <authorList>
            <consortium name="US DOE Joint Genome Institute (JGI-PGF)"/>
            <person name="Walter F."/>
            <person name="Albersmeier A."/>
            <person name="Kalinowski J."/>
            <person name="Ruckert C."/>
        </authorList>
    </citation>
    <scope>NUCLEOTIDE SEQUENCE</scope>
    <source>
        <strain evidence="3">CGMCC 1.16548</strain>
    </source>
</reference>
<feature type="domain" description="CAAX prenyl protease 2/Lysostaphin resistance protein A-like" evidence="2">
    <location>
        <begin position="200"/>
        <end position="291"/>
    </location>
</feature>
<keyword evidence="1" id="KW-0472">Membrane</keyword>
<comment type="caution">
    <text evidence="3">The sequence shown here is derived from an EMBL/GenBank/DDBJ whole genome shotgun (WGS) entry which is preliminary data.</text>
</comment>
<dbReference type="EMBL" id="BNAI01000001">
    <property type="protein sequence ID" value="GHF04289.1"/>
    <property type="molecule type" value="Genomic_DNA"/>
</dbReference>
<keyword evidence="1" id="KW-0812">Transmembrane</keyword>
<dbReference type="GO" id="GO:0080120">
    <property type="term" value="P:CAAX-box protein maturation"/>
    <property type="evidence" value="ECO:0007669"/>
    <property type="project" value="UniProtKB-ARBA"/>
</dbReference>
<dbReference type="InterPro" id="IPR003675">
    <property type="entry name" value="Rce1/LyrA-like_dom"/>
</dbReference>
<gene>
    <name evidence="3" type="ORF">GCM10011600_00760</name>
</gene>
<evidence type="ECO:0000256" key="1">
    <source>
        <dbReference type="SAM" id="Phobius"/>
    </source>
</evidence>
<feature type="transmembrane region" description="Helical" evidence="1">
    <location>
        <begin position="12"/>
        <end position="34"/>
    </location>
</feature>
<sequence length="306" mass="33332">MVAVTVDEPKIARAGLVVAWVVVILASLLPRVILQEVFRVEVSATAAALISGGVLAVALLLAVFWRALRALLPFLILFVVLVGAEWLVFSVVDQHPAYRAWLSDPSFAVYMPAEQSLRLMVTFLVVVALMVLRRHPRRFFLSVGTLSAPMRRIRWLGAKEGTRWSRFGPIATVALCGGTLAFLLIAGAPPADLVVQAAPLLPVVLAAAALNAFNEEVTYKASFLSVLEGPVGRSHALLMVAAYFGLGHYYGVPYGVVGVAMAFFLGWLLARSMLETRGLFWAWFIHFWQDVLIFSFLAIGSIRPGG</sequence>
<feature type="transmembrane region" description="Helical" evidence="1">
    <location>
        <begin position="46"/>
        <end position="65"/>
    </location>
</feature>
<feature type="transmembrane region" description="Helical" evidence="1">
    <location>
        <begin position="167"/>
        <end position="187"/>
    </location>
</feature>
<keyword evidence="4" id="KW-1185">Reference proteome</keyword>
<evidence type="ECO:0000313" key="4">
    <source>
        <dbReference type="Proteomes" id="UP000617531"/>
    </source>
</evidence>
<name>A0A8J3GMJ9_9MICO</name>
<feature type="transmembrane region" description="Helical" evidence="1">
    <location>
        <begin position="252"/>
        <end position="270"/>
    </location>
</feature>
<reference evidence="3" key="2">
    <citation type="submission" date="2020-09" db="EMBL/GenBank/DDBJ databases">
        <authorList>
            <person name="Sun Q."/>
            <person name="Zhou Y."/>
        </authorList>
    </citation>
    <scope>NUCLEOTIDE SEQUENCE</scope>
    <source>
        <strain evidence="3">CGMCC 1.16548</strain>
    </source>
</reference>
<feature type="transmembrane region" description="Helical" evidence="1">
    <location>
        <begin position="115"/>
        <end position="132"/>
    </location>
</feature>
<keyword evidence="1" id="KW-1133">Transmembrane helix</keyword>
<dbReference type="GO" id="GO:0004175">
    <property type="term" value="F:endopeptidase activity"/>
    <property type="evidence" value="ECO:0007669"/>
    <property type="project" value="UniProtKB-ARBA"/>
</dbReference>
<feature type="transmembrane region" description="Helical" evidence="1">
    <location>
        <begin position="72"/>
        <end position="92"/>
    </location>
</feature>